<feature type="compositionally biased region" description="Polar residues" evidence="1">
    <location>
        <begin position="165"/>
        <end position="174"/>
    </location>
</feature>
<feature type="region of interest" description="Disordered" evidence="1">
    <location>
        <begin position="29"/>
        <end position="49"/>
    </location>
</feature>
<protein>
    <submittedName>
        <fullName evidence="2">Uncharacterized protein</fullName>
    </submittedName>
</protein>
<gene>
    <name evidence="2" type="ORF">MJAP1_003526</name>
</gene>
<feature type="compositionally biased region" description="Polar residues" evidence="1">
    <location>
        <begin position="268"/>
        <end position="281"/>
    </location>
</feature>
<organism evidence="2 3">
    <name type="scientific">Malassezia japonica</name>
    <dbReference type="NCBI Taxonomy" id="223818"/>
    <lineage>
        <taxon>Eukaryota</taxon>
        <taxon>Fungi</taxon>
        <taxon>Dikarya</taxon>
        <taxon>Basidiomycota</taxon>
        <taxon>Ustilaginomycotina</taxon>
        <taxon>Malasseziomycetes</taxon>
        <taxon>Malasseziales</taxon>
        <taxon>Malasseziaceae</taxon>
        <taxon>Malassezia</taxon>
    </lineage>
</organism>
<sequence>MSDAADVDLDSEQRSNLIKLAADGYLESHSVHAKPGEKASAVPDRVAQAVTPDDASRIALTADNLGQIPEAEQLAPGIRLPEHVMNESQRLSTQAEAPPPLSDHHPHSAHPGMPPELDPRTPVFRPCRPSAGSVFSVAVQPGSPRSVAADLADKHEAHKPDSPPYTYSTHTGSPPSDLAYSSRATTPVHSAGRSGSAAAQHSTGRTASIADSEAGSVVSDLSSSAYSGDVREQELAIERQRMRERELMGGETGIGGPVPIPFARLQDNLGQLRNSQSYRSMSTAATVATSPSTSVRGSDCDHSVSPSRRSTTSAGDSLLWEEPSVGLSTPSRE</sequence>
<dbReference type="RefSeq" id="XP_060123437.1">
    <property type="nucleotide sequence ID" value="XM_060267454.1"/>
</dbReference>
<name>A0AAF0F0K5_9BASI</name>
<feature type="compositionally biased region" description="Polar residues" evidence="1">
    <location>
        <begin position="197"/>
        <end position="206"/>
    </location>
</feature>
<accession>A0AAF0F0K5</accession>
<proteinExistence type="predicted"/>
<dbReference type="AlphaFoldDB" id="A0AAF0F0K5"/>
<dbReference type="Proteomes" id="UP001217754">
    <property type="component" value="Chromosome 7"/>
</dbReference>
<dbReference type="EMBL" id="CP119964">
    <property type="protein sequence ID" value="WFD40540.1"/>
    <property type="molecule type" value="Genomic_DNA"/>
</dbReference>
<feature type="compositionally biased region" description="Low complexity" evidence="1">
    <location>
        <begin position="212"/>
        <end position="228"/>
    </location>
</feature>
<reference evidence="2" key="1">
    <citation type="submission" date="2023-03" db="EMBL/GenBank/DDBJ databases">
        <title>Mating type loci evolution in Malassezia.</title>
        <authorList>
            <person name="Coelho M.A."/>
        </authorList>
    </citation>
    <scope>NUCLEOTIDE SEQUENCE</scope>
    <source>
        <strain evidence="2">CBS 9431</strain>
    </source>
</reference>
<feature type="compositionally biased region" description="Polar residues" evidence="1">
    <location>
        <begin position="304"/>
        <end position="315"/>
    </location>
</feature>
<dbReference type="GeneID" id="85227177"/>
<evidence type="ECO:0000313" key="2">
    <source>
        <dbReference type="EMBL" id="WFD40540.1"/>
    </source>
</evidence>
<feature type="compositionally biased region" description="Basic and acidic residues" evidence="1">
    <location>
        <begin position="151"/>
        <end position="161"/>
    </location>
</feature>
<keyword evidence="3" id="KW-1185">Reference proteome</keyword>
<feature type="compositionally biased region" description="Low complexity" evidence="1">
    <location>
        <begin position="282"/>
        <end position="295"/>
    </location>
</feature>
<evidence type="ECO:0000313" key="3">
    <source>
        <dbReference type="Proteomes" id="UP001217754"/>
    </source>
</evidence>
<feature type="region of interest" description="Disordered" evidence="1">
    <location>
        <begin position="82"/>
        <end position="333"/>
    </location>
</feature>
<feature type="compositionally biased region" description="Polar residues" evidence="1">
    <location>
        <begin position="86"/>
        <end position="95"/>
    </location>
</feature>
<feature type="compositionally biased region" description="Basic and acidic residues" evidence="1">
    <location>
        <begin position="229"/>
        <end position="248"/>
    </location>
</feature>
<evidence type="ECO:0000256" key="1">
    <source>
        <dbReference type="SAM" id="MobiDB-lite"/>
    </source>
</evidence>